<reference evidence="2" key="2">
    <citation type="submission" date="2020-05" db="UniProtKB">
        <authorList>
            <consortium name="EnsemblMetazoa"/>
        </authorList>
    </citation>
    <scope>IDENTIFICATION</scope>
</reference>
<dbReference type="PANTHER" id="PTHR33053:SF9">
    <property type="entry name" value="AGAP000105-PA"/>
    <property type="match status" value="1"/>
</dbReference>
<organism evidence="1">
    <name type="scientific">Anopheles sinensis</name>
    <name type="common">Mosquito</name>
    <dbReference type="NCBI Taxonomy" id="74873"/>
    <lineage>
        <taxon>Eukaryota</taxon>
        <taxon>Metazoa</taxon>
        <taxon>Ecdysozoa</taxon>
        <taxon>Arthropoda</taxon>
        <taxon>Hexapoda</taxon>
        <taxon>Insecta</taxon>
        <taxon>Pterygota</taxon>
        <taxon>Neoptera</taxon>
        <taxon>Endopterygota</taxon>
        <taxon>Diptera</taxon>
        <taxon>Nematocera</taxon>
        <taxon>Culicoidea</taxon>
        <taxon>Culicidae</taxon>
        <taxon>Anophelinae</taxon>
        <taxon>Anopheles</taxon>
    </lineage>
</organism>
<dbReference type="EnsemblMetazoa" id="ASIC006098-RA">
    <property type="protein sequence ID" value="ASIC006098-PA"/>
    <property type="gene ID" value="ASIC006098"/>
</dbReference>
<dbReference type="EMBL" id="ATLV01014417">
    <property type="status" value="NOT_ANNOTATED_CDS"/>
    <property type="molecule type" value="Genomic_DNA"/>
</dbReference>
<proteinExistence type="predicted"/>
<reference evidence="1 3" key="1">
    <citation type="journal article" date="2014" name="BMC Genomics">
        <title>Genome sequence of Anopheles sinensis provides insight into genetics basis of mosquito competence for malaria parasites.</title>
        <authorList>
            <person name="Zhou D."/>
            <person name="Zhang D."/>
            <person name="Ding G."/>
            <person name="Shi L."/>
            <person name="Hou Q."/>
            <person name="Ye Y."/>
            <person name="Xu Y."/>
            <person name="Zhou H."/>
            <person name="Xiong C."/>
            <person name="Li S."/>
            <person name="Yu J."/>
            <person name="Hong S."/>
            <person name="Yu X."/>
            <person name="Zou P."/>
            <person name="Chen C."/>
            <person name="Chang X."/>
            <person name="Wang W."/>
            <person name="Lv Y."/>
            <person name="Sun Y."/>
            <person name="Ma L."/>
            <person name="Shen B."/>
            <person name="Zhu C."/>
        </authorList>
    </citation>
    <scope>NUCLEOTIDE SEQUENCE [LARGE SCALE GENOMIC DNA]</scope>
</reference>
<dbReference type="OMA" id="KICAFIC"/>
<evidence type="ECO:0000313" key="2">
    <source>
        <dbReference type="EnsemblMetazoa" id="ASIC006098-PA"/>
    </source>
</evidence>
<evidence type="ECO:0000313" key="3">
    <source>
        <dbReference type="Proteomes" id="UP000030765"/>
    </source>
</evidence>
<keyword evidence="3" id="KW-1185">Reference proteome</keyword>
<dbReference type="VEuPathDB" id="VectorBase:ASIC006098"/>
<sequence length="323" mass="36608">MYSLMQAIIYTPSEFMEANDASGETANESSDEDYGLGFREEIRSFVLDANLPNIHCNRLLGILRRYTTENFPKDSRTFLETYRDKTHRTILNIQGGQFWYQGIRACVDFELSNIKPPTVDTVHINVSVDGLPLHDKGPAQFWPILIDVFEMPEAPVMTVGVFYGDSKPANIEEYLRPFVDDINEVQENGITIGGKPVQLRLRAIIADSPARAFIKGSKRTDNAFRAGSYGEHHRTRTPLLDIRNIDIIEDIIIADRLHLLDHGVTKRLLTGWCEGGLGAQHRWTPTQKDVISAKLLNIEFPSEMNGRMRSLNSLVEPHAPIRF</sequence>
<protein>
    <submittedName>
        <fullName evidence="1 2">Uncharacterized protein</fullName>
    </submittedName>
</protein>
<dbReference type="STRING" id="74873.A0A084VL54"/>
<dbReference type="OrthoDB" id="7744106at2759"/>
<gene>
    <name evidence="1" type="ORF">ZHAS_00006098</name>
</gene>
<name>A0A084VL54_ANOSI</name>
<dbReference type="AlphaFoldDB" id="A0A084VL54"/>
<dbReference type="Proteomes" id="UP000030765">
    <property type="component" value="Unassembled WGS sequence"/>
</dbReference>
<dbReference type="EMBL" id="KE524970">
    <property type="protein sequence ID" value="KFB38698.1"/>
    <property type="molecule type" value="Genomic_DNA"/>
</dbReference>
<dbReference type="PANTHER" id="PTHR33053">
    <property type="entry name" value="PROTEIN, PUTATIVE-RELATED"/>
    <property type="match status" value="1"/>
</dbReference>
<dbReference type="VEuPathDB" id="VectorBase:ASIS009203"/>
<evidence type="ECO:0000313" key="1">
    <source>
        <dbReference type="EMBL" id="KFB38698.1"/>
    </source>
</evidence>
<accession>A0A084VL54</accession>